<evidence type="ECO:0000256" key="4">
    <source>
        <dbReference type="ARBA" id="ARBA00022723"/>
    </source>
</evidence>
<feature type="binding site" evidence="6">
    <location>
        <position position="210"/>
    </location>
    <ligand>
        <name>a divalent metal cation</name>
        <dbReference type="ChEBI" id="CHEBI:60240"/>
        <label>2</label>
        <note>catalytic</note>
    </ligand>
</feature>
<evidence type="ECO:0000313" key="9">
    <source>
        <dbReference type="EMBL" id="HIU13686.1"/>
    </source>
</evidence>
<dbReference type="InterPro" id="IPR000994">
    <property type="entry name" value="Pept_M24"/>
</dbReference>
<feature type="binding site" evidence="6">
    <location>
        <position position="217"/>
    </location>
    <ligand>
        <name>substrate</name>
    </ligand>
</feature>
<dbReference type="PANTHER" id="PTHR43330:SF8">
    <property type="entry name" value="METHIONINE AMINOPEPTIDASE 1D, MITOCHONDRIAL"/>
    <property type="match status" value="1"/>
</dbReference>
<evidence type="ECO:0000259" key="8">
    <source>
        <dbReference type="Pfam" id="PF00557"/>
    </source>
</evidence>
<evidence type="ECO:0000256" key="1">
    <source>
        <dbReference type="ARBA" id="ARBA00002521"/>
    </source>
</evidence>
<evidence type="ECO:0000256" key="6">
    <source>
        <dbReference type="HAMAP-Rule" id="MF_01974"/>
    </source>
</evidence>
<feature type="binding site" evidence="6">
    <location>
        <position position="118"/>
    </location>
    <ligand>
        <name>substrate</name>
    </ligand>
</feature>
<keyword evidence="4 6" id="KW-0479">Metal-binding</keyword>
<dbReference type="PRINTS" id="PR00599">
    <property type="entry name" value="MAPEPTIDASE"/>
</dbReference>
<gene>
    <name evidence="6" type="primary">map</name>
    <name evidence="9" type="ORF">IAD15_06410</name>
</gene>
<feature type="binding site" evidence="6">
    <location>
        <position position="243"/>
    </location>
    <ligand>
        <name>a divalent metal cation</name>
        <dbReference type="ChEBI" id="CHEBI:60240"/>
        <label>2</label>
        <note>catalytic</note>
    </ligand>
</feature>
<dbReference type="SUPFAM" id="SSF55920">
    <property type="entry name" value="Creatinase/aminopeptidase"/>
    <property type="match status" value="1"/>
</dbReference>
<dbReference type="Pfam" id="PF02810">
    <property type="entry name" value="SEC-C"/>
    <property type="match status" value="1"/>
</dbReference>
<dbReference type="Pfam" id="PF00557">
    <property type="entry name" value="Peptidase_M24"/>
    <property type="match status" value="1"/>
</dbReference>
<comment type="catalytic activity">
    <reaction evidence="6 7">
        <text>Release of N-terminal amino acids, preferentially methionine, from peptides and arylamides.</text>
        <dbReference type="EC" id="3.4.11.18"/>
    </reaction>
</comment>
<dbReference type="GO" id="GO:0046872">
    <property type="term" value="F:metal ion binding"/>
    <property type="evidence" value="ECO:0007669"/>
    <property type="project" value="UniProtKB-UniRule"/>
</dbReference>
<dbReference type="NCBIfam" id="TIGR00500">
    <property type="entry name" value="met_pdase_I"/>
    <property type="match status" value="1"/>
</dbReference>
<dbReference type="InterPro" id="IPR002467">
    <property type="entry name" value="Pept_M24A_MAP1"/>
</dbReference>
<dbReference type="GO" id="GO:0006508">
    <property type="term" value="P:proteolysis"/>
    <property type="evidence" value="ECO:0007669"/>
    <property type="project" value="UniProtKB-KW"/>
</dbReference>
<keyword evidence="2 6" id="KW-0031">Aminopeptidase</keyword>
<evidence type="ECO:0000256" key="7">
    <source>
        <dbReference type="RuleBase" id="RU003653"/>
    </source>
</evidence>
<comment type="cofactor">
    <cofactor evidence="6">
        <name>Co(2+)</name>
        <dbReference type="ChEBI" id="CHEBI:48828"/>
    </cofactor>
    <cofactor evidence="6">
        <name>Zn(2+)</name>
        <dbReference type="ChEBI" id="CHEBI:29105"/>
    </cofactor>
    <cofactor evidence="6">
        <name>Mn(2+)</name>
        <dbReference type="ChEBI" id="CHEBI:29035"/>
    </cofactor>
    <cofactor evidence="6">
        <name>Fe(2+)</name>
        <dbReference type="ChEBI" id="CHEBI:29033"/>
    </cofactor>
    <text evidence="6">Binds 2 divalent metal cations per subunit. Has a high-affinity and a low affinity metal-binding site. The true nature of the physiological cofactor is under debate. The enzyme is active with cobalt, zinc, manganese or divalent iron ions. Most likely, methionine aminopeptidases function as mononuclear Fe(2+)-metalloproteases under physiological conditions, and the catalytically relevant metal-binding site has been assigned to the histidine-containing high-affinity site.</text>
</comment>
<dbReference type="NCBIfam" id="NF008970">
    <property type="entry name" value="PRK12318.1"/>
    <property type="match status" value="1"/>
</dbReference>
<organism evidence="9 10">
    <name type="scientific">Candidatus Fimiplasma intestinipullorum</name>
    <dbReference type="NCBI Taxonomy" id="2840825"/>
    <lineage>
        <taxon>Bacteria</taxon>
        <taxon>Bacillati</taxon>
        <taxon>Bacillota</taxon>
        <taxon>Clostridia</taxon>
        <taxon>Eubacteriales</taxon>
        <taxon>Candidatus Fimiplasma</taxon>
    </lineage>
</organism>
<name>A0A9D1HNI6_9FIRM</name>
<dbReference type="Gene3D" id="3.90.230.10">
    <property type="entry name" value="Creatinase/methionine aminopeptidase superfamily"/>
    <property type="match status" value="1"/>
</dbReference>
<feature type="binding site" evidence="6">
    <location>
        <position position="147"/>
    </location>
    <ligand>
        <name>a divalent metal cation</name>
        <dbReference type="ChEBI" id="CHEBI:60240"/>
        <label>2</label>
        <note>catalytic</note>
    </ligand>
</feature>
<reference evidence="9" key="1">
    <citation type="submission" date="2020-10" db="EMBL/GenBank/DDBJ databases">
        <authorList>
            <person name="Gilroy R."/>
        </authorList>
    </citation>
    <scope>NUCLEOTIDE SEQUENCE</scope>
    <source>
        <strain evidence="9">CHK195-11698</strain>
    </source>
</reference>
<dbReference type="EC" id="3.4.11.18" evidence="6 7"/>
<feature type="binding site" evidence="6">
    <location>
        <position position="136"/>
    </location>
    <ligand>
        <name>a divalent metal cation</name>
        <dbReference type="ChEBI" id="CHEBI:60240"/>
        <label>1</label>
    </ligand>
</feature>
<comment type="subunit">
    <text evidence="6">Monomer.</text>
</comment>
<keyword evidence="3 6" id="KW-0645">Protease</keyword>
<dbReference type="Proteomes" id="UP000824175">
    <property type="component" value="Unassembled WGS sequence"/>
</dbReference>
<feature type="binding site" evidence="6">
    <location>
        <position position="275"/>
    </location>
    <ligand>
        <name>a divalent metal cation</name>
        <dbReference type="ChEBI" id="CHEBI:60240"/>
        <label>1</label>
    </ligand>
</feature>
<proteinExistence type="inferred from homology"/>
<dbReference type="Gene3D" id="3.10.450.50">
    <property type="match status" value="1"/>
</dbReference>
<dbReference type="CDD" id="cd01086">
    <property type="entry name" value="MetAP1"/>
    <property type="match status" value="1"/>
</dbReference>
<comment type="caution">
    <text evidence="9">The sequence shown here is derived from an EMBL/GenBank/DDBJ whole genome shotgun (WGS) entry which is preliminary data.</text>
</comment>
<dbReference type="AlphaFoldDB" id="A0A9D1HNI6"/>
<feature type="binding site" evidence="6">
    <location>
        <position position="147"/>
    </location>
    <ligand>
        <name>a divalent metal cation</name>
        <dbReference type="ChEBI" id="CHEBI:60240"/>
        <label>1</label>
    </ligand>
</feature>
<feature type="domain" description="Peptidase M24" evidence="8">
    <location>
        <begin position="52"/>
        <end position="282"/>
    </location>
</feature>
<dbReference type="InterPro" id="IPR001714">
    <property type="entry name" value="Pept_M24_MAP"/>
</dbReference>
<comment type="similarity">
    <text evidence="6">Belongs to the peptidase M24A family. Methionine aminopeptidase type 1 subfamily.</text>
</comment>
<keyword evidence="5 6" id="KW-0378">Hydrolase</keyword>
<dbReference type="GO" id="GO:0004239">
    <property type="term" value="F:initiator methionyl aminopeptidase activity"/>
    <property type="evidence" value="ECO:0007669"/>
    <property type="project" value="UniProtKB-UniRule"/>
</dbReference>
<dbReference type="SUPFAM" id="SSF103642">
    <property type="entry name" value="Sec-C motif"/>
    <property type="match status" value="1"/>
</dbReference>
<evidence type="ECO:0000256" key="5">
    <source>
        <dbReference type="ARBA" id="ARBA00022801"/>
    </source>
</evidence>
<reference evidence="9" key="2">
    <citation type="journal article" date="2021" name="PeerJ">
        <title>Extensive microbial diversity within the chicken gut microbiome revealed by metagenomics and culture.</title>
        <authorList>
            <person name="Gilroy R."/>
            <person name="Ravi A."/>
            <person name="Getino M."/>
            <person name="Pursley I."/>
            <person name="Horton D.L."/>
            <person name="Alikhan N.F."/>
            <person name="Baker D."/>
            <person name="Gharbi K."/>
            <person name="Hall N."/>
            <person name="Watson M."/>
            <person name="Adriaenssens E.M."/>
            <person name="Foster-Nyarko E."/>
            <person name="Jarju S."/>
            <person name="Secka A."/>
            <person name="Antonio M."/>
            <person name="Oren A."/>
            <person name="Chaudhuri R.R."/>
            <person name="La Ragione R."/>
            <person name="Hildebrand F."/>
            <person name="Pallen M.J."/>
        </authorList>
    </citation>
    <scope>NUCLEOTIDE SEQUENCE</scope>
    <source>
        <strain evidence="9">CHK195-11698</strain>
    </source>
</reference>
<dbReference type="EMBL" id="DVMJ01000053">
    <property type="protein sequence ID" value="HIU13686.1"/>
    <property type="molecule type" value="Genomic_DNA"/>
</dbReference>
<comment type="function">
    <text evidence="1 6">Removes the N-terminal methionine from nascent proteins. The N-terminal methionine is often cleaved when the second residue in the primary sequence is small and uncharged (Met-Ala-, Cys, Gly, Pro, Ser, Thr, or Val). Requires deformylation of the N(alpha)-formylated initiator methionine before it can be hydrolyzed.</text>
</comment>
<evidence type="ECO:0000256" key="3">
    <source>
        <dbReference type="ARBA" id="ARBA00022670"/>
    </source>
</evidence>
<dbReference type="GO" id="GO:0070006">
    <property type="term" value="F:metalloaminopeptidase activity"/>
    <property type="evidence" value="ECO:0007669"/>
    <property type="project" value="UniProtKB-UniRule"/>
</dbReference>
<dbReference type="HAMAP" id="MF_01974">
    <property type="entry name" value="MetAP_1"/>
    <property type="match status" value="1"/>
</dbReference>
<accession>A0A9D1HNI6</accession>
<evidence type="ECO:0000313" key="10">
    <source>
        <dbReference type="Proteomes" id="UP000824175"/>
    </source>
</evidence>
<dbReference type="PANTHER" id="PTHR43330">
    <property type="entry name" value="METHIONINE AMINOPEPTIDASE"/>
    <property type="match status" value="1"/>
</dbReference>
<protein>
    <recommendedName>
        <fullName evidence="6 7">Methionine aminopeptidase</fullName>
        <shortName evidence="6">MAP</shortName>
        <shortName evidence="6">MetAP</shortName>
        <ecNumber evidence="6 7">3.4.11.18</ecNumber>
    </recommendedName>
    <alternativeName>
        <fullName evidence="6">Peptidase M</fullName>
    </alternativeName>
</protein>
<dbReference type="InterPro" id="IPR004027">
    <property type="entry name" value="SEC_C_motif"/>
</dbReference>
<feature type="binding site" evidence="6">
    <location>
        <position position="275"/>
    </location>
    <ligand>
        <name>a divalent metal cation</name>
        <dbReference type="ChEBI" id="CHEBI:60240"/>
        <label>2</label>
        <note>catalytic</note>
    </ligand>
</feature>
<dbReference type="PROSITE" id="PS00680">
    <property type="entry name" value="MAP_1"/>
    <property type="match status" value="1"/>
</dbReference>
<evidence type="ECO:0000256" key="2">
    <source>
        <dbReference type="ARBA" id="ARBA00022438"/>
    </source>
</evidence>
<sequence>MKKLGRNDPCWCGSHKKYKQCHMALDDKLRLLSMRGEEIPSHAMIRNAEQIEKIRESAKINTAVLDEVSKHIHVGMTTQEIDDIVYAFTTSHGAIPAPLNYEGFPKSVCTSVNNEICHGIPSDQVILKEGDIVNVDVSTIYNGYYSDASRMFCIGKVSPEAKRLVDVTKECLYKGIETVRPFSHIGDIGAAIEAHAKANGYSVVVEFVGHGVGIDFHEDPMVPHYGVAGTGMVLVPGMTFTIEPMINQGTASLYIDRENNWTSYTSDGKLSAQWEHMLLVTEDGYEILSK</sequence>
<dbReference type="InterPro" id="IPR036005">
    <property type="entry name" value="Creatinase/aminopeptidase-like"/>
</dbReference>